<evidence type="ECO:0000313" key="1">
    <source>
        <dbReference type="EMBL" id="TXB97632.1"/>
    </source>
</evidence>
<proteinExistence type="predicted"/>
<gene>
    <name evidence="1" type="ORF">FocTR4_00011757</name>
</gene>
<dbReference type="EMBL" id="VMNF01000014">
    <property type="protein sequence ID" value="TXB97632.1"/>
    <property type="molecule type" value="Genomic_DNA"/>
</dbReference>
<protein>
    <submittedName>
        <fullName evidence="1">Uncharacterized protein</fullName>
    </submittedName>
</protein>
<comment type="caution">
    <text evidence="1">The sequence shown here is derived from an EMBL/GenBank/DDBJ whole genome shotgun (WGS) entry which is preliminary data.</text>
</comment>
<dbReference type="Proteomes" id="UP000321331">
    <property type="component" value="Unassembled WGS sequence"/>
</dbReference>
<reference evidence="1 2" key="1">
    <citation type="submission" date="2019-07" db="EMBL/GenBank/DDBJ databases">
        <title>The First High-Quality Draft Genome Sequence of the Causal Agent of the Current Panama Disease Epidemic.</title>
        <authorList>
            <person name="Warmington R.J."/>
            <person name="Kay W."/>
            <person name="Jeffries A."/>
            <person name="Bebber D."/>
            <person name="Moore K."/>
            <person name="Studholme D.J."/>
        </authorList>
    </citation>
    <scope>NUCLEOTIDE SEQUENCE [LARGE SCALE GENOMIC DNA]</scope>
    <source>
        <strain evidence="1 2">TR4</strain>
    </source>
</reference>
<organism evidence="1 2">
    <name type="scientific">Fusarium oxysporum f. sp. cubense</name>
    <dbReference type="NCBI Taxonomy" id="61366"/>
    <lineage>
        <taxon>Eukaryota</taxon>
        <taxon>Fungi</taxon>
        <taxon>Dikarya</taxon>
        <taxon>Ascomycota</taxon>
        <taxon>Pezizomycotina</taxon>
        <taxon>Sordariomycetes</taxon>
        <taxon>Hypocreomycetidae</taxon>
        <taxon>Hypocreales</taxon>
        <taxon>Nectriaceae</taxon>
        <taxon>Fusarium</taxon>
        <taxon>Fusarium oxysporum species complex</taxon>
    </lineage>
</organism>
<dbReference type="AlphaFoldDB" id="A0A5C6SGI0"/>
<accession>A0A5C6SGI0</accession>
<name>A0A5C6SGI0_FUSOC</name>
<sequence length="59" mass="6912">MSKGALGYTKYMCRGCVNGYPGPHNVYNLHEFGAHLDKTHRLYKNGFDEYIVRWYGRLL</sequence>
<evidence type="ECO:0000313" key="2">
    <source>
        <dbReference type="Proteomes" id="UP000321331"/>
    </source>
</evidence>